<proteinExistence type="predicted"/>
<dbReference type="AlphaFoldDB" id="A0A6C0H0D3"/>
<name>A0A6C0H0D3_9ZZZZ</name>
<organism evidence="1">
    <name type="scientific">viral metagenome</name>
    <dbReference type="NCBI Taxonomy" id="1070528"/>
    <lineage>
        <taxon>unclassified sequences</taxon>
        <taxon>metagenomes</taxon>
        <taxon>organismal metagenomes</taxon>
    </lineage>
</organism>
<accession>A0A6C0H0D3</accession>
<reference evidence="1" key="1">
    <citation type="journal article" date="2020" name="Nature">
        <title>Giant virus diversity and host interactions through global metagenomics.</title>
        <authorList>
            <person name="Schulz F."/>
            <person name="Roux S."/>
            <person name="Paez-Espino D."/>
            <person name="Jungbluth S."/>
            <person name="Walsh D.A."/>
            <person name="Denef V.J."/>
            <person name="McMahon K.D."/>
            <person name="Konstantinidis K.T."/>
            <person name="Eloe-Fadrosh E.A."/>
            <person name="Kyrpides N.C."/>
            <person name="Woyke T."/>
        </authorList>
    </citation>
    <scope>NUCLEOTIDE SEQUENCE</scope>
    <source>
        <strain evidence="1">GVMAG-M-3300023179-4</strain>
    </source>
</reference>
<sequence length="277" mass="33272">MSKLDWVISFDENNDYIKTLENKYKISCKLSLNEIINTTIETKTSDIFNFSVENEAINNKIKEILLITNYKSFNDLELLEKEALIIIYINRFLLKNKLKESDKQFFIDLFNWIKNISFYFTNKLNLNIIIHSKRFKDEYLINRCSYKFCNFKDNCEYNYDKKSKKCNSDHYVHNMVYADCDSLINYLTKNNLETADHHNEMMKCINTLMFVINHMYNELKSKLFYSKNGNIDELHANNNIQDRVKVVNRFDSLNDEGNKKLFRDKKDNKFINKNKFI</sequence>
<protein>
    <submittedName>
        <fullName evidence="1">Uncharacterized protein</fullName>
    </submittedName>
</protein>
<dbReference type="EMBL" id="MN739833">
    <property type="protein sequence ID" value="QHT73840.1"/>
    <property type="molecule type" value="Genomic_DNA"/>
</dbReference>
<evidence type="ECO:0000313" key="1">
    <source>
        <dbReference type="EMBL" id="QHT73840.1"/>
    </source>
</evidence>